<name>A0ABV4FJU3_9BRAD</name>
<dbReference type="PANTHER" id="PTHR43343:SF3">
    <property type="entry name" value="PROTEASE DO-LIKE 8, CHLOROPLASTIC"/>
    <property type="match status" value="1"/>
</dbReference>
<proteinExistence type="predicted"/>
<dbReference type="InterPro" id="IPR001478">
    <property type="entry name" value="PDZ"/>
</dbReference>
<feature type="domain" description="PDZ" evidence="4">
    <location>
        <begin position="260"/>
        <end position="347"/>
    </location>
</feature>
<dbReference type="EC" id="3.4.21.107" evidence="5"/>
<dbReference type="GO" id="GO:0006508">
    <property type="term" value="P:proteolysis"/>
    <property type="evidence" value="ECO:0007669"/>
    <property type="project" value="UniProtKB-KW"/>
</dbReference>
<dbReference type="GO" id="GO:0008233">
    <property type="term" value="F:peptidase activity"/>
    <property type="evidence" value="ECO:0007669"/>
    <property type="project" value="UniProtKB-KW"/>
</dbReference>
<dbReference type="EMBL" id="JBGBZJ010000003">
    <property type="protein sequence ID" value="MEY9451840.1"/>
    <property type="molecule type" value="Genomic_DNA"/>
</dbReference>
<dbReference type="Gene3D" id="2.30.42.10">
    <property type="match status" value="1"/>
</dbReference>
<organism evidence="5 6">
    <name type="scientific">Bradyrhizobium ottawaense</name>
    <dbReference type="NCBI Taxonomy" id="931866"/>
    <lineage>
        <taxon>Bacteria</taxon>
        <taxon>Pseudomonadati</taxon>
        <taxon>Pseudomonadota</taxon>
        <taxon>Alphaproteobacteria</taxon>
        <taxon>Hyphomicrobiales</taxon>
        <taxon>Nitrobacteraceae</taxon>
        <taxon>Bradyrhizobium</taxon>
    </lineage>
</organism>
<dbReference type="PANTHER" id="PTHR43343">
    <property type="entry name" value="PEPTIDASE S12"/>
    <property type="match status" value="1"/>
</dbReference>
<evidence type="ECO:0000259" key="4">
    <source>
        <dbReference type="PROSITE" id="PS50106"/>
    </source>
</evidence>
<evidence type="ECO:0000313" key="5">
    <source>
        <dbReference type="EMBL" id="MEY9451840.1"/>
    </source>
</evidence>
<dbReference type="SUPFAM" id="SSF50494">
    <property type="entry name" value="Trypsin-like serine proteases"/>
    <property type="match status" value="1"/>
</dbReference>
<evidence type="ECO:0000256" key="3">
    <source>
        <dbReference type="SAM" id="SignalP"/>
    </source>
</evidence>
<dbReference type="Gene3D" id="2.40.10.120">
    <property type="match status" value="1"/>
</dbReference>
<dbReference type="PROSITE" id="PS50106">
    <property type="entry name" value="PDZ"/>
    <property type="match status" value="1"/>
</dbReference>
<protein>
    <submittedName>
        <fullName evidence="5">Serine protease Do</fullName>
        <ecNumber evidence="5">3.4.21.107</ecNumber>
    </submittedName>
</protein>
<dbReference type="Pfam" id="PF13365">
    <property type="entry name" value="Trypsin_2"/>
    <property type="match status" value="1"/>
</dbReference>
<evidence type="ECO:0000313" key="6">
    <source>
        <dbReference type="Proteomes" id="UP001565369"/>
    </source>
</evidence>
<accession>A0ABV4FJU3</accession>
<evidence type="ECO:0000256" key="1">
    <source>
        <dbReference type="ARBA" id="ARBA00022670"/>
    </source>
</evidence>
<comment type="caution">
    <text evidence="5">The sequence shown here is derived from an EMBL/GenBank/DDBJ whole genome shotgun (WGS) entry which is preliminary data.</text>
</comment>
<dbReference type="InterPro" id="IPR051201">
    <property type="entry name" value="Chloro_Bact_Ser_Proteases"/>
</dbReference>
<dbReference type="SUPFAM" id="SSF50156">
    <property type="entry name" value="PDZ domain-like"/>
    <property type="match status" value="1"/>
</dbReference>
<keyword evidence="2 5" id="KW-0378">Hydrolase</keyword>
<keyword evidence="1 5" id="KW-0645">Protease</keyword>
<gene>
    <name evidence="5" type="ORF">ABIG07_000788</name>
</gene>
<dbReference type="SMART" id="SM00228">
    <property type="entry name" value="PDZ"/>
    <property type="match status" value="1"/>
</dbReference>
<dbReference type="InterPro" id="IPR036034">
    <property type="entry name" value="PDZ_sf"/>
</dbReference>
<keyword evidence="3" id="KW-0732">Signal</keyword>
<dbReference type="Pfam" id="PF13180">
    <property type="entry name" value="PDZ_2"/>
    <property type="match status" value="1"/>
</dbReference>
<dbReference type="InterPro" id="IPR001940">
    <property type="entry name" value="Peptidase_S1C"/>
</dbReference>
<feature type="signal peptide" evidence="3">
    <location>
        <begin position="1"/>
        <end position="30"/>
    </location>
</feature>
<evidence type="ECO:0000256" key="2">
    <source>
        <dbReference type="ARBA" id="ARBA00022801"/>
    </source>
</evidence>
<dbReference type="PRINTS" id="PR00834">
    <property type="entry name" value="PROTEASES2C"/>
</dbReference>
<feature type="chain" id="PRO_5045965100" evidence="3">
    <location>
        <begin position="31"/>
        <end position="374"/>
    </location>
</feature>
<sequence>MRQVTKMNVMRLLWLALLVLALTASQPAAGQIPDLKTGGSVPTLAPLVRQVTPAVVNISVHGRVREDNPLYRDPLFREFFDVPRQIEKEVNATGSGVIVDAQRGHVLTNNHVVEGTSAVQVTTKDGRQFSAKVIGRDPPTDIAVLQIQNPSGLQALSFGDSDALDVGDFVLAIGNPFGLGQTVTSGLVSALGRTGLGKQGYEDFIQTDAAINPGNSGGALVSLRGELVGINSAIISPAGGNVGIGFAIPVNMARKVMEQIVAKGRVERGRIGVSLKDLHPSVNKGLNQGAVVAEIAADSPAQQAGLRKGDIITKADDRPIRTAAQLRNTIGLARVGEEVKLTVSRNGAPVAIVVRVAPPSDTSSAVAGGDRFVR</sequence>
<dbReference type="Proteomes" id="UP001565369">
    <property type="component" value="Unassembled WGS sequence"/>
</dbReference>
<dbReference type="InterPro" id="IPR009003">
    <property type="entry name" value="Peptidase_S1_PA"/>
</dbReference>
<reference evidence="5 6" key="1">
    <citation type="submission" date="2024-07" db="EMBL/GenBank/DDBJ databases">
        <title>Genomic Encyclopedia of Type Strains, Phase V (KMG-V): Genome sequencing to study the core and pangenomes of soil and plant-associated prokaryotes.</title>
        <authorList>
            <person name="Whitman W."/>
        </authorList>
    </citation>
    <scope>NUCLEOTIDE SEQUENCE [LARGE SCALE GENOMIC DNA]</scope>
    <source>
        <strain evidence="5 6">USDA 152</strain>
    </source>
</reference>
<keyword evidence="6" id="KW-1185">Reference proteome</keyword>